<evidence type="ECO:0000256" key="2">
    <source>
        <dbReference type="SAM" id="Phobius"/>
    </source>
</evidence>
<dbReference type="RefSeq" id="XP_033395137.1">
    <property type="nucleotide sequence ID" value="XM_033547114.1"/>
</dbReference>
<dbReference type="AlphaFoldDB" id="A0A6A6B894"/>
<feature type="transmembrane region" description="Helical" evidence="2">
    <location>
        <begin position="95"/>
        <end position="115"/>
    </location>
</feature>
<evidence type="ECO:0000313" key="3">
    <source>
        <dbReference type="EMBL" id="KAF2139424.1"/>
    </source>
</evidence>
<accession>A0A6A6B894</accession>
<dbReference type="Proteomes" id="UP000799438">
    <property type="component" value="Unassembled WGS sequence"/>
</dbReference>
<feature type="region of interest" description="Disordered" evidence="1">
    <location>
        <begin position="1"/>
        <end position="20"/>
    </location>
</feature>
<keyword evidence="2" id="KW-0472">Membrane</keyword>
<sequence>MTLGIDLDLSGRQSHDNRHQQYCSSSVPPISRSSSPLSALVRPSVLSDWSYRLLPLVALESALFLSYAAYGFVMLCSAQLAIAWVLDEGRGSDGWLVLVLVPGGVGGCSGALWGWGLRGWVVRGVSESFFAFLSGDAGIARISSALRG</sequence>
<dbReference type="GeneID" id="54304621"/>
<reference evidence="3" key="1">
    <citation type="journal article" date="2020" name="Stud. Mycol.">
        <title>101 Dothideomycetes genomes: a test case for predicting lifestyles and emergence of pathogens.</title>
        <authorList>
            <person name="Haridas S."/>
            <person name="Albert R."/>
            <person name="Binder M."/>
            <person name="Bloem J."/>
            <person name="Labutti K."/>
            <person name="Salamov A."/>
            <person name="Andreopoulos B."/>
            <person name="Baker S."/>
            <person name="Barry K."/>
            <person name="Bills G."/>
            <person name="Bluhm B."/>
            <person name="Cannon C."/>
            <person name="Castanera R."/>
            <person name="Culley D."/>
            <person name="Daum C."/>
            <person name="Ezra D."/>
            <person name="Gonzalez J."/>
            <person name="Henrissat B."/>
            <person name="Kuo A."/>
            <person name="Liang C."/>
            <person name="Lipzen A."/>
            <person name="Lutzoni F."/>
            <person name="Magnuson J."/>
            <person name="Mondo S."/>
            <person name="Nolan M."/>
            <person name="Ohm R."/>
            <person name="Pangilinan J."/>
            <person name="Park H.-J."/>
            <person name="Ramirez L."/>
            <person name="Alfaro M."/>
            <person name="Sun H."/>
            <person name="Tritt A."/>
            <person name="Yoshinaga Y."/>
            <person name="Zwiers L.-H."/>
            <person name="Turgeon B."/>
            <person name="Goodwin S."/>
            <person name="Spatafora J."/>
            <person name="Crous P."/>
            <person name="Grigoriev I."/>
        </authorList>
    </citation>
    <scope>NUCLEOTIDE SEQUENCE</scope>
    <source>
        <strain evidence="3">CBS 121167</strain>
    </source>
</reference>
<keyword evidence="4" id="KW-1185">Reference proteome</keyword>
<gene>
    <name evidence="3" type="ORF">K452DRAFT_77333</name>
</gene>
<name>A0A6A6B894_9PEZI</name>
<evidence type="ECO:0000313" key="4">
    <source>
        <dbReference type="Proteomes" id="UP000799438"/>
    </source>
</evidence>
<organism evidence="3 4">
    <name type="scientific">Aplosporella prunicola CBS 121167</name>
    <dbReference type="NCBI Taxonomy" id="1176127"/>
    <lineage>
        <taxon>Eukaryota</taxon>
        <taxon>Fungi</taxon>
        <taxon>Dikarya</taxon>
        <taxon>Ascomycota</taxon>
        <taxon>Pezizomycotina</taxon>
        <taxon>Dothideomycetes</taxon>
        <taxon>Dothideomycetes incertae sedis</taxon>
        <taxon>Botryosphaeriales</taxon>
        <taxon>Aplosporellaceae</taxon>
        <taxon>Aplosporella</taxon>
    </lineage>
</organism>
<dbReference type="EMBL" id="ML995493">
    <property type="protein sequence ID" value="KAF2139424.1"/>
    <property type="molecule type" value="Genomic_DNA"/>
</dbReference>
<evidence type="ECO:0000256" key="1">
    <source>
        <dbReference type="SAM" id="MobiDB-lite"/>
    </source>
</evidence>
<proteinExistence type="predicted"/>
<keyword evidence="2" id="KW-1133">Transmembrane helix</keyword>
<protein>
    <submittedName>
        <fullName evidence="3">Uncharacterized protein</fullName>
    </submittedName>
</protein>
<feature type="transmembrane region" description="Helical" evidence="2">
    <location>
        <begin position="64"/>
        <end position="86"/>
    </location>
</feature>
<keyword evidence="2" id="KW-0812">Transmembrane</keyword>